<dbReference type="SUPFAM" id="SSF117916">
    <property type="entry name" value="Fe-S cluster assembly (FSCA) domain-like"/>
    <property type="match status" value="1"/>
</dbReference>
<evidence type="ECO:0000256" key="4">
    <source>
        <dbReference type="ARBA" id="ARBA00023002"/>
    </source>
</evidence>
<reference evidence="11 12" key="1">
    <citation type="journal article" date="2020" name="bioRxiv">
        <title>Sequence and annotation of 42 cannabis genomes reveals extensive copy number variation in cannabinoid synthesis and pathogen resistance genes.</title>
        <authorList>
            <person name="Mckernan K.J."/>
            <person name="Helbert Y."/>
            <person name="Kane L.T."/>
            <person name="Ebling H."/>
            <person name="Zhang L."/>
            <person name="Liu B."/>
            <person name="Eaton Z."/>
            <person name="Mclaughlin S."/>
            <person name="Kingan S."/>
            <person name="Baybayan P."/>
            <person name="Concepcion G."/>
            <person name="Jordan M."/>
            <person name="Riva A."/>
            <person name="Barbazuk W."/>
            <person name="Harkins T."/>
        </authorList>
    </citation>
    <scope>NUCLEOTIDE SEQUENCE [LARGE SCALE GENOMIC DNA]</scope>
    <source>
        <strain evidence="12">cv. Jamaican Lion 4</strain>
        <tissue evidence="11">Leaf</tissue>
    </source>
</reference>
<dbReference type="EC" id="1.11.1.24" evidence="2"/>
<dbReference type="GO" id="GO:0006979">
    <property type="term" value="P:response to oxidative stress"/>
    <property type="evidence" value="ECO:0007669"/>
    <property type="project" value="TreeGrafter"/>
</dbReference>
<evidence type="ECO:0000313" key="11">
    <source>
        <dbReference type="EMBL" id="KAF4396958.1"/>
    </source>
</evidence>
<dbReference type="EMBL" id="JAATIP010000001">
    <property type="protein sequence ID" value="KAF4396958.1"/>
    <property type="molecule type" value="Genomic_DNA"/>
</dbReference>
<dbReference type="InterPro" id="IPR050217">
    <property type="entry name" value="Peroxiredoxin"/>
</dbReference>
<dbReference type="GO" id="GO:0008379">
    <property type="term" value="F:thioredoxin peroxidase activity"/>
    <property type="evidence" value="ECO:0007669"/>
    <property type="project" value="TreeGrafter"/>
</dbReference>
<dbReference type="Proteomes" id="UP000525078">
    <property type="component" value="Unassembled WGS sequence"/>
</dbReference>
<evidence type="ECO:0000256" key="3">
    <source>
        <dbReference type="ARBA" id="ARBA00022862"/>
    </source>
</evidence>
<gene>
    <name evidence="11" type="ORF">F8388_004926</name>
</gene>
<dbReference type="CDD" id="cd03015">
    <property type="entry name" value="PRX_Typ2cys"/>
    <property type="match status" value="1"/>
</dbReference>
<dbReference type="InterPro" id="IPR019479">
    <property type="entry name" value="Peroxiredoxin_C"/>
</dbReference>
<accession>A0A7J6HQF1</accession>
<evidence type="ECO:0000256" key="7">
    <source>
        <dbReference type="ARBA" id="ARBA00049091"/>
    </source>
</evidence>
<dbReference type="PROSITE" id="PS51352">
    <property type="entry name" value="THIOREDOXIN_2"/>
    <property type="match status" value="1"/>
</dbReference>
<comment type="catalytic activity">
    <reaction evidence="7">
        <text>a hydroperoxide + [thioredoxin]-dithiol = an alcohol + [thioredoxin]-disulfide + H2O</text>
        <dbReference type="Rhea" id="RHEA:62620"/>
        <dbReference type="Rhea" id="RHEA-COMP:10698"/>
        <dbReference type="Rhea" id="RHEA-COMP:10700"/>
        <dbReference type="ChEBI" id="CHEBI:15377"/>
        <dbReference type="ChEBI" id="CHEBI:29950"/>
        <dbReference type="ChEBI" id="CHEBI:30879"/>
        <dbReference type="ChEBI" id="CHEBI:35924"/>
        <dbReference type="ChEBI" id="CHEBI:50058"/>
        <dbReference type="EC" id="1.11.1.24"/>
    </reaction>
</comment>
<dbReference type="Gene3D" id="3.30.300.130">
    <property type="entry name" value="Fe-S cluster assembly (FSCA)"/>
    <property type="match status" value="1"/>
</dbReference>
<evidence type="ECO:0000256" key="5">
    <source>
        <dbReference type="ARBA" id="ARBA00023157"/>
    </source>
</evidence>
<feature type="compositionally biased region" description="Basic and acidic residues" evidence="9">
    <location>
        <begin position="246"/>
        <end position="272"/>
    </location>
</feature>
<proteinExistence type="inferred from homology"/>
<comment type="caution">
    <text evidence="11">The sequence shown here is derived from an EMBL/GenBank/DDBJ whole genome shotgun (WGS) entry which is preliminary data.</text>
</comment>
<dbReference type="PANTHER" id="PTHR10681:SF128">
    <property type="entry name" value="THIOREDOXIN-DEPENDENT PEROXIDE REDUCTASE, MITOCHONDRIAL"/>
    <property type="match status" value="1"/>
</dbReference>
<name>A0A7J6HQF1_CANSA</name>
<dbReference type="FunFam" id="3.40.30.10:FF:000063">
    <property type="entry name" value="2-Cys peroxiredoxin BAS1, chloroplastic"/>
    <property type="match status" value="1"/>
</dbReference>
<evidence type="ECO:0000256" key="2">
    <source>
        <dbReference type="ARBA" id="ARBA00013017"/>
    </source>
</evidence>
<dbReference type="GO" id="GO:0045454">
    <property type="term" value="P:cell redox homeostasis"/>
    <property type="evidence" value="ECO:0007669"/>
    <property type="project" value="TreeGrafter"/>
</dbReference>
<keyword evidence="5" id="KW-1015">Disulfide bond</keyword>
<dbReference type="GO" id="GO:0033554">
    <property type="term" value="P:cellular response to stress"/>
    <property type="evidence" value="ECO:0007669"/>
    <property type="project" value="TreeGrafter"/>
</dbReference>
<dbReference type="GO" id="GO:0010319">
    <property type="term" value="C:stromule"/>
    <property type="evidence" value="ECO:0007669"/>
    <property type="project" value="UniProtKB-ARBA"/>
</dbReference>
<dbReference type="InterPro" id="IPR036249">
    <property type="entry name" value="Thioredoxin-like_sf"/>
</dbReference>
<evidence type="ECO:0000256" key="1">
    <source>
        <dbReference type="ARBA" id="ARBA00009796"/>
    </source>
</evidence>
<sequence length="444" mass="49075">MACSAASTALFSLNPKSYSSSSLASPSLSIPKSFVGLRKPFQSAVPKSSSLSRSSSSHARKSFVVRASSELPLVGNVAPDFEAEAVFDQEFVKVKLSDYIGKKYVILFFYPLDFTFVCPTEITAFSDRHAEFEAINTEILGVSVDSVFSHLAWVQTDRKSGGLGDLNYPLVSDVTKSISKSYGVLIPDQGVALRGLFIIDKEGVIQHSTINNLAIGRSVDETKRTLQALQYVQENPDEVCPAGWKPGEKSMKPDPKGSKERSSHQFEKKEKRAQTMGVEVVIHLHSWTIPSVALSCSSHQLNKLQTLKPVKCGLLQQWPKPRKRTRMPPPPSTTCRTRVRPVSAAALPQPQQPLDLTEDNVRHVLAEARVELSQLFDDSVGITGQVDLAELDGPFVKISLKGRFWHKRSTVVARLGNYLKQRIPEILEVDIEDEKQLDDSPASF</sequence>
<dbReference type="Gene3D" id="3.40.30.10">
    <property type="entry name" value="Glutaredoxin"/>
    <property type="match status" value="1"/>
</dbReference>
<feature type="region of interest" description="Disordered" evidence="9">
    <location>
        <begin position="240"/>
        <end position="272"/>
    </location>
</feature>
<comment type="function">
    <text evidence="6">Thiol-specific peroxidase that catalyzes the reduction of hydrogen peroxide and organic hydroperoxides to water and alcohols, respectively. Plays a role in cell protection against oxidative stress by detoxifying peroxides. May be an antioxidant enzyme particularly in the developing shoot and photosynthesizing leaf.</text>
</comment>
<dbReference type="InterPro" id="IPR034904">
    <property type="entry name" value="FSCA_dom_sf"/>
</dbReference>
<dbReference type="AlphaFoldDB" id="A0A7J6HQF1"/>
<keyword evidence="3" id="KW-0049">Antioxidant</keyword>
<keyword evidence="4" id="KW-0560">Oxidoreductase</keyword>
<dbReference type="Pfam" id="PF10417">
    <property type="entry name" value="1-cysPrx_C"/>
    <property type="match status" value="1"/>
</dbReference>
<dbReference type="Pfam" id="PF00578">
    <property type="entry name" value="AhpC-TSA"/>
    <property type="match status" value="1"/>
</dbReference>
<evidence type="ECO:0000256" key="8">
    <source>
        <dbReference type="ARBA" id="ARBA00063098"/>
    </source>
</evidence>
<dbReference type="InterPro" id="IPR013766">
    <property type="entry name" value="Thioredoxin_domain"/>
</dbReference>
<organism evidence="11 12">
    <name type="scientific">Cannabis sativa</name>
    <name type="common">Hemp</name>
    <name type="synonym">Marijuana</name>
    <dbReference type="NCBI Taxonomy" id="3483"/>
    <lineage>
        <taxon>Eukaryota</taxon>
        <taxon>Viridiplantae</taxon>
        <taxon>Streptophyta</taxon>
        <taxon>Embryophyta</taxon>
        <taxon>Tracheophyta</taxon>
        <taxon>Spermatophyta</taxon>
        <taxon>Magnoliopsida</taxon>
        <taxon>eudicotyledons</taxon>
        <taxon>Gunneridae</taxon>
        <taxon>Pentapetalae</taxon>
        <taxon>rosids</taxon>
        <taxon>fabids</taxon>
        <taxon>Rosales</taxon>
        <taxon>Cannabaceae</taxon>
        <taxon>Cannabis</taxon>
    </lineage>
</organism>
<dbReference type="SUPFAM" id="SSF52833">
    <property type="entry name" value="Thioredoxin-like"/>
    <property type="match status" value="1"/>
</dbReference>
<evidence type="ECO:0000259" key="10">
    <source>
        <dbReference type="PROSITE" id="PS51352"/>
    </source>
</evidence>
<comment type="similarity">
    <text evidence="1">Belongs to the peroxiredoxin family. AhpC/Prx1 subfamily.</text>
</comment>
<evidence type="ECO:0000256" key="9">
    <source>
        <dbReference type="SAM" id="MobiDB-lite"/>
    </source>
</evidence>
<dbReference type="GO" id="GO:0042744">
    <property type="term" value="P:hydrogen peroxide catabolic process"/>
    <property type="evidence" value="ECO:0007669"/>
    <property type="project" value="TreeGrafter"/>
</dbReference>
<dbReference type="InterPro" id="IPR000866">
    <property type="entry name" value="AhpC/TSA"/>
</dbReference>
<feature type="domain" description="Thioredoxin" evidence="10">
    <location>
        <begin position="72"/>
        <end position="231"/>
    </location>
</feature>
<evidence type="ECO:0000256" key="6">
    <source>
        <dbReference type="ARBA" id="ARBA00045169"/>
    </source>
</evidence>
<protein>
    <recommendedName>
        <fullName evidence="2">thioredoxin-dependent peroxiredoxin</fullName>
        <ecNumber evidence="2">1.11.1.24</ecNumber>
    </recommendedName>
</protein>
<comment type="subunit">
    <text evidence="8">Homodimer; disulfide-linked, upon oxidation. Interacts with the plastidial thioredoxin CDSP32. Interacts with the plastidial NADPH-dependent thioredoxin reductase ANTR-C.</text>
</comment>
<evidence type="ECO:0000313" key="12">
    <source>
        <dbReference type="Proteomes" id="UP000525078"/>
    </source>
</evidence>
<dbReference type="PANTHER" id="PTHR10681">
    <property type="entry name" value="THIOREDOXIN PEROXIDASE"/>
    <property type="match status" value="1"/>
</dbReference>